<dbReference type="InterPro" id="IPR016167">
    <property type="entry name" value="FAD-bd_PCMH_sub1"/>
</dbReference>
<dbReference type="PANTHER" id="PTHR42659:SF2">
    <property type="entry name" value="XANTHINE DEHYDROGENASE SUBUNIT C-RELATED"/>
    <property type="match status" value="1"/>
</dbReference>
<dbReference type="SMART" id="SM01092">
    <property type="entry name" value="CO_deh_flav_C"/>
    <property type="match status" value="1"/>
</dbReference>
<organism evidence="5 7">
    <name type="scientific">Sulfodiicoccus acidiphilus</name>
    <dbReference type="NCBI Taxonomy" id="1670455"/>
    <lineage>
        <taxon>Archaea</taxon>
        <taxon>Thermoproteota</taxon>
        <taxon>Thermoprotei</taxon>
        <taxon>Sulfolobales</taxon>
        <taxon>Sulfolobaceae</taxon>
        <taxon>Sulfodiicoccus</taxon>
    </lineage>
</organism>
<dbReference type="EMBL" id="AP018553">
    <property type="protein sequence ID" value="BBD72045.1"/>
    <property type="molecule type" value="Genomic_DNA"/>
</dbReference>
<dbReference type="GO" id="GO:0071949">
    <property type="term" value="F:FAD binding"/>
    <property type="evidence" value="ECO:0007669"/>
    <property type="project" value="InterPro"/>
</dbReference>
<feature type="domain" description="FAD-binding PCMH-type" evidence="4">
    <location>
        <begin position="3"/>
        <end position="173"/>
    </location>
</feature>
<dbReference type="Pfam" id="PF03450">
    <property type="entry name" value="CO_deh_flav_C"/>
    <property type="match status" value="1"/>
</dbReference>
<dbReference type="SUPFAM" id="SSF55447">
    <property type="entry name" value="CO dehydrogenase flavoprotein C-terminal domain-like"/>
    <property type="match status" value="1"/>
</dbReference>
<gene>
    <name evidence="6" type="ORF">GCM10007116_16870</name>
    <name evidence="5" type="ORF">HS1genome_0434</name>
</gene>
<dbReference type="Proteomes" id="UP000276741">
    <property type="component" value="Chromosome"/>
</dbReference>
<dbReference type="InterPro" id="IPR036318">
    <property type="entry name" value="FAD-bd_PCMH-like_sf"/>
</dbReference>
<evidence type="ECO:0000256" key="3">
    <source>
        <dbReference type="ARBA" id="ARBA00023002"/>
    </source>
</evidence>
<sequence length="282" mass="30709">MMPVIKTRNYVRPTSVSEASQLLADENTLAVAGGTLVYILSAKGLLGEVDTIVDLETLGLSFVRVCEEKGELGATTKIQALVDRTDLPAVLREASLYVPKEVRNMGTIGGEVSAAYPYFDVACALMSLDTVVKLTDGSKTTSRSLDGFYRGILEPDVDKGRIVKSLEFPVNKFDFTKYKRKSLTAHGYGIASLALSLRRLQGVVEDIRVVAGGALSTPPTRLLDVEGKLKGRELNEELLSVAREAVMSSSYLKPTDDIKASSNYKRRLFSILLGEILDEVAR</sequence>
<keyword evidence="1" id="KW-0285">Flavoprotein</keyword>
<dbReference type="Gene3D" id="3.30.390.50">
    <property type="entry name" value="CO dehydrogenase flavoprotein, C-terminal domain"/>
    <property type="match status" value="1"/>
</dbReference>
<dbReference type="KEGG" id="sacd:HS1genome_0434"/>
<protein>
    <submittedName>
        <fullName evidence="5">Carbon monoxide dehydrogenase</fullName>
    </submittedName>
</protein>
<dbReference type="SUPFAM" id="SSF56176">
    <property type="entry name" value="FAD-binding/transporter-associated domain-like"/>
    <property type="match status" value="1"/>
</dbReference>
<dbReference type="Gene3D" id="3.30.465.10">
    <property type="match status" value="1"/>
</dbReference>
<dbReference type="Proteomes" id="UP000616143">
    <property type="component" value="Unassembled WGS sequence"/>
</dbReference>
<dbReference type="InterPro" id="IPR002346">
    <property type="entry name" value="Mopterin_DH_FAD-bd"/>
</dbReference>
<name>A0A348B1J3_9CREN</name>
<keyword evidence="7" id="KW-1185">Reference proteome</keyword>
<reference evidence="6" key="4">
    <citation type="submission" date="2020-09" db="EMBL/GenBank/DDBJ databases">
        <authorList>
            <person name="Sun Q."/>
            <person name="Ohkuma M."/>
        </authorList>
    </citation>
    <scope>NUCLEOTIDE SEQUENCE</scope>
    <source>
        <strain evidence="6">JCM 31740</strain>
    </source>
</reference>
<proteinExistence type="predicted"/>
<dbReference type="InterPro" id="IPR036683">
    <property type="entry name" value="CO_DH_flav_C_dom_sf"/>
</dbReference>
<evidence type="ECO:0000313" key="7">
    <source>
        <dbReference type="Proteomes" id="UP000276741"/>
    </source>
</evidence>
<dbReference type="GO" id="GO:0016491">
    <property type="term" value="F:oxidoreductase activity"/>
    <property type="evidence" value="ECO:0007669"/>
    <property type="project" value="UniProtKB-KW"/>
</dbReference>
<evidence type="ECO:0000313" key="6">
    <source>
        <dbReference type="EMBL" id="GGU00191.1"/>
    </source>
</evidence>
<dbReference type="InterPro" id="IPR016166">
    <property type="entry name" value="FAD-bd_PCMH"/>
</dbReference>
<evidence type="ECO:0000256" key="2">
    <source>
        <dbReference type="ARBA" id="ARBA00022827"/>
    </source>
</evidence>
<dbReference type="InterPro" id="IPR016169">
    <property type="entry name" value="FAD-bd_PCMH_sub2"/>
</dbReference>
<reference evidence="7" key="2">
    <citation type="submission" date="2018-04" db="EMBL/GenBank/DDBJ databases">
        <title>Complete genome sequence of Sulfodiicoccus acidiphilus strain HS-1.</title>
        <authorList>
            <person name="Sakai H.D."/>
            <person name="Kurosawa N."/>
        </authorList>
    </citation>
    <scope>NUCLEOTIDE SEQUENCE [LARGE SCALE GENOMIC DNA]</scope>
    <source>
        <strain evidence="7">HS-1</strain>
    </source>
</reference>
<dbReference type="AlphaFoldDB" id="A0A348B1J3"/>
<dbReference type="PANTHER" id="PTHR42659">
    <property type="entry name" value="XANTHINE DEHYDROGENASE SUBUNIT C-RELATED"/>
    <property type="match status" value="1"/>
</dbReference>
<evidence type="ECO:0000259" key="4">
    <source>
        <dbReference type="PROSITE" id="PS51387"/>
    </source>
</evidence>
<dbReference type="Pfam" id="PF00941">
    <property type="entry name" value="FAD_binding_5"/>
    <property type="match status" value="1"/>
</dbReference>
<dbReference type="Gene3D" id="3.30.43.10">
    <property type="entry name" value="Uridine Diphospho-n-acetylenolpyruvylglucosamine Reductase, domain 2"/>
    <property type="match status" value="1"/>
</dbReference>
<dbReference type="InterPro" id="IPR051312">
    <property type="entry name" value="Diverse_Substr_Oxidored"/>
</dbReference>
<dbReference type="PROSITE" id="PS51387">
    <property type="entry name" value="FAD_PCMH"/>
    <property type="match status" value="1"/>
</dbReference>
<evidence type="ECO:0000313" key="5">
    <source>
        <dbReference type="EMBL" id="BBD72045.1"/>
    </source>
</evidence>
<dbReference type="InterPro" id="IPR005107">
    <property type="entry name" value="CO_DH_flav_C"/>
</dbReference>
<dbReference type="EMBL" id="BMQS01000016">
    <property type="protein sequence ID" value="GGU00191.1"/>
    <property type="molecule type" value="Genomic_DNA"/>
</dbReference>
<reference evidence="5" key="3">
    <citation type="journal article" date="2019" name="BMC Res. Notes">
        <title>Complete genome sequence of the Sulfodiicoccus acidiphilus strain HS-1T, the first crenarchaeon that lacks polB3, isolated from an acidic hot spring in Ohwaku-dani, Hakone, Japan.</title>
        <authorList>
            <person name="Sakai H.D."/>
            <person name="Kurosawa N."/>
        </authorList>
    </citation>
    <scope>NUCLEOTIDE SEQUENCE</scope>
    <source>
        <strain evidence="5">HS-1</strain>
    </source>
</reference>
<reference evidence="6" key="1">
    <citation type="journal article" date="2014" name="Int. J. Syst. Evol. Microbiol.">
        <title>Complete genome sequence of Corynebacterium casei LMG S-19264T (=DSM 44701T), isolated from a smear-ripened cheese.</title>
        <authorList>
            <consortium name="US DOE Joint Genome Institute (JGI-PGF)"/>
            <person name="Walter F."/>
            <person name="Albersmeier A."/>
            <person name="Kalinowski J."/>
            <person name="Ruckert C."/>
        </authorList>
    </citation>
    <scope>NUCLEOTIDE SEQUENCE</scope>
    <source>
        <strain evidence="6">JCM 31740</strain>
    </source>
</reference>
<keyword evidence="3" id="KW-0560">Oxidoreductase</keyword>
<keyword evidence="2" id="KW-0274">FAD</keyword>
<accession>A0A348B1J3</accession>
<evidence type="ECO:0000256" key="1">
    <source>
        <dbReference type="ARBA" id="ARBA00022630"/>
    </source>
</evidence>